<dbReference type="EMBL" id="SGXA01000001">
    <property type="protein sequence ID" value="RZS76497.1"/>
    <property type="molecule type" value="Genomic_DNA"/>
</dbReference>
<dbReference type="InterPro" id="IPR003770">
    <property type="entry name" value="MLTG-like"/>
</dbReference>
<evidence type="ECO:0000256" key="3">
    <source>
        <dbReference type="ARBA" id="ARBA00022989"/>
    </source>
</evidence>
<keyword evidence="1 7" id="KW-1003">Cell membrane</keyword>
<sequence>MWKKLILGLLIVLLLAAAVIGMRFFTSNTPFESKHKYLYIRTGQATFPEVIKTLRDSHLVKNPGSFEWIGHRMDLDQKIKPGRYEIRKGMSLFNIARMLRNGQQSPVNLVITKLRTRQDLAALIGRRFECDSASVMDYMNNADSMKVYGFDSTSIMTAIYPNTYTYFWNNTPTGIFKKFFAEYRKVWDDERKEKAAKLGLTPGQVYTLASIVEEETNANEEKGNIASVYYNRYKKGLKLQADPTVKFALGDFTLRRIYLKHLTAESPYNTYRVAGLPPGPICTPSLVTIDAVLDQPVTNYLFFVAKSDFSGRHTFSETYTEHLVNAKAFQKALDSVMAKRQAAKEDIGTQK</sequence>
<protein>
    <recommendedName>
        <fullName evidence="7">Endolytic murein transglycosylase</fullName>
        <ecNumber evidence="7">4.2.2.29</ecNumber>
    </recommendedName>
    <alternativeName>
        <fullName evidence="7">Peptidoglycan lytic transglycosylase</fullName>
    </alternativeName>
    <alternativeName>
        <fullName evidence="7">Peptidoglycan polymerization terminase</fullName>
    </alternativeName>
</protein>
<accession>A0A4V2F295</accession>
<keyword evidence="6 7" id="KW-0961">Cell wall biogenesis/degradation</keyword>
<dbReference type="GO" id="GO:0071555">
    <property type="term" value="P:cell wall organization"/>
    <property type="evidence" value="ECO:0007669"/>
    <property type="project" value="UniProtKB-KW"/>
</dbReference>
<organism evidence="8 9">
    <name type="scientific">Pseudobacter ginsenosidimutans</name>
    <dbReference type="NCBI Taxonomy" id="661488"/>
    <lineage>
        <taxon>Bacteria</taxon>
        <taxon>Pseudomonadati</taxon>
        <taxon>Bacteroidota</taxon>
        <taxon>Chitinophagia</taxon>
        <taxon>Chitinophagales</taxon>
        <taxon>Chitinophagaceae</taxon>
        <taxon>Pseudobacter</taxon>
    </lineage>
</organism>
<keyword evidence="3 7" id="KW-1133">Transmembrane helix</keyword>
<keyword evidence="4 7" id="KW-0472">Membrane</keyword>
<comment type="similarity">
    <text evidence="7">Belongs to the transglycosylase MltG family.</text>
</comment>
<comment type="caution">
    <text evidence="8">The sequence shown here is derived from an EMBL/GenBank/DDBJ whole genome shotgun (WGS) entry which is preliminary data.</text>
</comment>
<dbReference type="GO" id="GO:0008932">
    <property type="term" value="F:lytic endotransglycosylase activity"/>
    <property type="evidence" value="ECO:0007669"/>
    <property type="project" value="UniProtKB-UniRule"/>
</dbReference>
<comment type="function">
    <text evidence="7">Functions as a peptidoglycan terminase that cleaves nascent peptidoglycan strands endolytically to terminate their elongation.</text>
</comment>
<dbReference type="Proteomes" id="UP000293874">
    <property type="component" value="Unassembled WGS sequence"/>
</dbReference>
<dbReference type="Gene3D" id="3.30.1490.480">
    <property type="entry name" value="Endolytic murein transglycosylase"/>
    <property type="match status" value="1"/>
</dbReference>
<evidence type="ECO:0000256" key="7">
    <source>
        <dbReference type="HAMAP-Rule" id="MF_02065"/>
    </source>
</evidence>
<evidence type="ECO:0000256" key="1">
    <source>
        <dbReference type="ARBA" id="ARBA00022475"/>
    </source>
</evidence>
<evidence type="ECO:0000256" key="5">
    <source>
        <dbReference type="ARBA" id="ARBA00023239"/>
    </source>
</evidence>
<keyword evidence="5 7" id="KW-0456">Lyase</keyword>
<evidence type="ECO:0000256" key="2">
    <source>
        <dbReference type="ARBA" id="ARBA00022692"/>
    </source>
</evidence>
<dbReference type="PANTHER" id="PTHR30518:SF2">
    <property type="entry name" value="ENDOLYTIC MUREIN TRANSGLYCOSYLASE"/>
    <property type="match status" value="1"/>
</dbReference>
<dbReference type="Pfam" id="PF02618">
    <property type="entry name" value="YceG"/>
    <property type="match status" value="1"/>
</dbReference>
<evidence type="ECO:0000313" key="9">
    <source>
        <dbReference type="Proteomes" id="UP000293874"/>
    </source>
</evidence>
<evidence type="ECO:0000313" key="8">
    <source>
        <dbReference type="EMBL" id="RZS76497.1"/>
    </source>
</evidence>
<feature type="site" description="Important for catalytic activity" evidence="7">
    <location>
        <position position="215"/>
    </location>
</feature>
<comment type="catalytic activity">
    <reaction evidence="7">
        <text>a peptidoglycan chain = a peptidoglycan chain with N-acetyl-1,6-anhydromuramyl-[peptide] at the reducing end + a peptidoglycan chain with N-acetylglucosamine at the non-reducing end.</text>
        <dbReference type="EC" id="4.2.2.29"/>
    </reaction>
</comment>
<keyword evidence="9" id="KW-1185">Reference proteome</keyword>
<dbReference type="GO" id="GO:0005886">
    <property type="term" value="C:plasma membrane"/>
    <property type="evidence" value="ECO:0007669"/>
    <property type="project" value="UniProtKB-UniRule"/>
</dbReference>
<dbReference type="OrthoDB" id="9814591at2"/>
<dbReference type="Gene3D" id="3.30.160.60">
    <property type="entry name" value="Classic Zinc Finger"/>
    <property type="match status" value="1"/>
</dbReference>
<proteinExistence type="inferred from homology"/>
<dbReference type="PANTHER" id="PTHR30518">
    <property type="entry name" value="ENDOLYTIC MUREIN TRANSGLYCOSYLASE"/>
    <property type="match status" value="1"/>
</dbReference>
<evidence type="ECO:0000256" key="6">
    <source>
        <dbReference type="ARBA" id="ARBA00023316"/>
    </source>
</evidence>
<gene>
    <name evidence="7" type="primary">mltG</name>
    <name evidence="8" type="ORF">EV199_2382</name>
</gene>
<dbReference type="CDD" id="cd08010">
    <property type="entry name" value="MltG_like"/>
    <property type="match status" value="1"/>
</dbReference>
<reference evidence="8 9" key="1">
    <citation type="submission" date="2019-02" db="EMBL/GenBank/DDBJ databases">
        <title>Genomic Encyclopedia of Type Strains, Phase IV (KMG-IV): sequencing the most valuable type-strain genomes for metagenomic binning, comparative biology and taxonomic classification.</title>
        <authorList>
            <person name="Goeker M."/>
        </authorList>
    </citation>
    <scope>NUCLEOTIDE SEQUENCE [LARGE SCALE GENOMIC DNA]</scope>
    <source>
        <strain evidence="8 9">DSM 18116</strain>
    </source>
</reference>
<dbReference type="EC" id="4.2.2.29" evidence="7"/>
<evidence type="ECO:0000256" key="4">
    <source>
        <dbReference type="ARBA" id="ARBA00023136"/>
    </source>
</evidence>
<dbReference type="GO" id="GO:0009252">
    <property type="term" value="P:peptidoglycan biosynthetic process"/>
    <property type="evidence" value="ECO:0007669"/>
    <property type="project" value="UniProtKB-UniRule"/>
</dbReference>
<dbReference type="NCBIfam" id="TIGR00247">
    <property type="entry name" value="endolytic transglycosylase MltG"/>
    <property type="match status" value="1"/>
</dbReference>
<dbReference type="AlphaFoldDB" id="A0A4V2F295"/>
<dbReference type="HAMAP" id="MF_02065">
    <property type="entry name" value="MltG"/>
    <property type="match status" value="1"/>
</dbReference>
<dbReference type="RefSeq" id="WP_130540793.1">
    <property type="nucleotide sequence ID" value="NZ_CP042431.1"/>
</dbReference>
<name>A0A4V2F295_9BACT</name>
<keyword evidence="2 7" id="KW-0812">Transmembrane</keyword>